<dbReference type="InterPro" id="IPR009057">
    <property type="entry name" value="Homeodomain-like_sf"/>
</dbReference>
<gene>
    <name evidence="5" type="ORF">DLM46_20930</name>
</gene>
<feature type="domain" description="HTH araC/xylS-type" evidence="4">
    <location>
        <begin position="226"/>
        <end position="324"/>
    </location>
</feature>
<organism evidence="5 6">
    <name type="scientific">Paraburkholderia lacunae</name>
    <dbReference type="NCBI Taxonomy" id="2211104"/>
    <lineage>
        <taxon>Bacteria</taxon>
        <taxon>Pseudomonadati</taxon>
        <taxon>Pseudomonadota</taxon>
        <taxon>Betaproteobacteria</taxon>
        <taxon>Burkholderiales</taxon>
        <taxon>Burkholderiaceae</taxon>
        <taxon>Paraburkholderia</taxon>
    </lineage>
</organism>
<dbReference type="SUPFAM" id="SSF46689">
    <property type="entry name" value="Homeodomain-like"/>
    <property type="match status" value="2"/>
</dbReference>
<dbReference type="EMBL" id="QHKS01000013">
    <property type="protein sequence ID" value="RDK00815.1"/>
    <property type="molecule type" value="Genomic_DNA"/>
</dbReference>
<dbReference type="PANTHER" id="PTHR43280:SF2">
    <property type="entry name" value="HTH-TYPE TRANSCRIPTIONAL REGULATOR EXSA"/>
    <property type="match status" value="1"/>
</dbReference>
<proteinExistence type="predicted"/>
<dbReference type="PROSITE" id="PS00041">
    <property type="entry name" value="HTH_ARAC_FAMILY_1"/>
    <property type="match status" value="1"/>
</dbReference>
<keyword evidence="6" id="KW-1185">Reference proteome</keyword>
<evidence type="ECO:0000313" key="5">
    <source>
        <dbReference type="EMBL" id="RDK00815.1"/>
    </source>
</evidence>
<protein>
    <submittedName>
        <fullName evidence="5">AraC family transcriptional regulator</fullName>
    </submittedName>
</protein>
<sequence>MECFADVHGDNAAGSKILLNPRPAGHIGIVLFGGFALPEAATIVEVFQSANALAETVQPGGTRYNVDLLSVPGGKIASSSSVFVWTERIEAFRQTDSFRALFVVGGTQMQDALRDERLTTWLRDAYRRGELVFPTGEGRPVLEAAGFGQTISGQHYGERETTWNSPRVDALAAPVSPLQTALKVVQADLGAAIAGQIADWVAPPAETQFTAILRKSTSGCVSEPIQTAARWLAANGNRPIVIDDAAQAAVMSERNFLRRFKIEMGVTPSDFLLYVRLNMSCRLLIETNLPVDKIARRCGIGSGGRLSKLFRKHLGTTPTEYRSSKRHSSVSA</sequence>
<dbReference type="InterPro" id="IPR029062">
    <property type="entry name" value="Class_I_gatase-like"/>
</dbReference>
<comment type="caution">
    <text evidence="5">The sequence shown here is derived from an EMBL/GenBank/DDBJ whole genome shotgun (WGS) entry which is preliminary data.</text>
</comment>
<evidence type="ECO:0000259" key="4">
    <source>
        <dbReference type="PROSITE" id="PS01124"/>
    </source>
</evidence>
<keyword evidence="1" id="KW-0805">Transcription regulation</keyword>
<dbReference type="SUPFAM" id="SSF52317">
    <property type="entry name" value="Class I glutamine amidotransferase-like"/>
    <property type="match status" value="1"/>
</dbReference>
<evidence type="ECO:0000256" key="1">
    <source>
        <dbReference type="ARBA" id="ARBA00023015"/>
    </source>
</evidence>
<dbReference type="OrthoDB" id="6831751at2"/>
<accession>A0A370N5I8</accession>
<evidence type="ECO:0000313" key="6">
    <source>
        <dbReference type="Proteomes" id="UP000254875"/>
    </source>
</evidence>
<keyword evidence="2" id="KW-0238">DNA-binding</keyword>
<dbReference type="InterPro" id="IPR018060">
    <property type="entry name" value="HTH_AraC"/>
</dbReference>
<dbReference type="Proteomes" id="UP000254875">
    <property type="component" value="Unassembled WGS sequence"/>
</dbReference>
<dbReference type="Gene3D" id="1.10.10.60">
    <property type="entry name" value="Homeodomain-like"/>
    <property type="match status" value="2"/>
</dbReference>
<dbReference type="InterPro" id="IPR018062">
    <property type="entry name" value="HTH_AraC-typ_CS"/>
</dbReference>
<dbReference type="Gene3D" id="3.40.50.880">
    <property type="match status" value="1"/>
</dbReference>
<dbReference type="Pfam" id="PF12833">
    <property type="entry name" value="HTH_18"/>
    <property type="match status" value="1"/>
</dbReference>
<dbReference type="PROSITE" id="PS01124">
    <property type="entry name" value="HTH_ARAC_FAMILY_2"/>
    <property type="match status" value="1"/>
</dbReference>
<dbReference type="PANTHER" id="PTHR43280">
    <property type="entry name" value="ARAC-FAMILY TRANSCRIPTIONAL REGULATOR"/>
    <property type="match status" value="1"/>
</dbReference>
<keyword evidence="3" id="KW-0804">Transcription</keyword>
<evidence type="ECO:0000256" key="3">
    <source>
        <dbReference type="ARBA" id="ARBA00023163"/>
    </source>
</evidence>
<evidence type="ECO:0000256" key="2">
    <source>
        <dbReference type="ARBA" id="ARBA00023125"/>
    </source>
</evidence>
<dbReference type="AlphaFoldDB" id="A0A370N5I8"/>
<dbReference type="GO" id="GO:0003700">
    <property type="term" value="F:DNA-binding transcription factor activity"/>
    <property type="evidence" value="ECO:0007669"/>
    <property type="project" value="InterPro"/>
</dbReference>
<dbReference type="SMART" id="SM00342">
    <property type="entry name" value="HTH_ARAC"/>
    <property type="match status" value="1"/>
</dbReference>
<reference evidence="6" key="1">
    <citation type="submission" date="2018-05" db="EMBL/GenBank/DDBJ databases">
        <authorList>
            <person name="Feng T."/>
        </authorList>
    </citation>
    <scope>NUCLEOTIDE SEQUENCE [LARGE SCALE GENOMIC DNA]</scope>
    <source>
        <strain evidence="6">S27</strain>
    </source>
</reference>
<dbReference type="GO" id="GO:0043565">
    <property type="term" value="F:sequence-specific DNA binding"/>
    <property type="evidence" value="ECO:0007669"/>
    <property type="project" value="InterPro"/>
</dbReference>
<name>A0A370N5I8_9BURK</name>